<keyword evidence="2" id="KW-1185">Reference proteome</keyword>
<protein>
    <submittedName>
        <fullName evidence="1">Uncharacterized protein</fullName>
    </submittedName>
</protein>
<proteinExistence type="predicted"/>
<sequence>MRKIAVFSLIIFIFLLIGCNNTEKSIITGADYGGTILEVDDDSIVIGTHPDDMSLEASYEGPVEVVIDDITEFTGDISSLEKLKEQFNADKKLFASIWAKEKGENNDINNQVLSKIHIEK</sequence>
<dbReference type="GeneID" id="87620353"/>
<dbReference type="RefSeq" id="WP_127739735.1">
    <property type="nucleotide sequence ID" value="NZ_CP196003.1"/>
</dbReference>
<reference evidence="1 2" key="1">
    <citation type="submission" date="2019-01" db="EMBL/GenBank/DDBJ databases">
        <title>Bacillus sp. M5HDSG1-1, whole genome shotgun sequence.</title>
        <authorList>
            <person name="Tuo L."/>
        </authorList>
    </citation>
    <scope>NUCLEOTIDE SEQUENCE [LARGE SCALE GENOMIC DNA]</scope>
    <source>
        <strain evidence="1 2">M5HDSG1-1</strain>
    </source>
</reference>
<evidence type="ECO:0000313" key="1">
    <source>
        <dbReference type="EMBL" id="RVT59955.1"/>
    </source>
</evidence>
<dbReference type="Proteomes" id="UP000288024">
    <property type="component" value="Unassembled WGS sequence"/>
</dbReference>
<accession>A0A437K8E4</accession>
<evidence type="ECO:0000313" key="2">
    <source>
        <dbReference type="Proteomes" id="UP000288024"/>
    </source>
</evidence>
<dbReference type="AlphaFoldDB" id="A0A437K8E4"/>
<dbReference type="EMBL" id="RZTZ01000008">
    <property type="protein sequence ID" value="RVT59955.1"/>
    <property type="molecule type" value="Genomic_DNA"/>
</dbReference>
<comment type="caution">
    <text evidence="1">The sequence shown here is derived from an EMBL/GenBank/DDBJ whole genome shotgun (WGS) entry which is preliminary data.</text>
</comment>
<gene>
    <name evidence="1" type="ORF">EM808_18730</name>
</gene>
<name>A0A437K8E4_9BACI</name>
<dbReference type="PROSITE" id="PS51257">
    <property type="entry name" value="PROKAR_LIPOPROTEIN"/>
    <property type="match status" value="1"/>
</dbReference>
<organism evidence="1 2">
    <name type="scientific">Niallia taxi</name>
    <dbReference type="NCBI Taxonomy" id="2499688"/>
    <lineage>
        <taxon>Bacteria</taxon>
        <taxon>Bacillati</taxon>
        <taxon>Bacillota</taxon>
        <taxon>Bacilli</taxon>
        <taxon>Bacillales</taxon>
        <taxon>Bacillaceae</taxon>
        <taxon>Niallia</taxon>
    </lineage>
</organism>